<dbReference type="STRING" id="1220924.W2RI77"/>
<keyword evidence="4" id="KW-0576">Peroxisome</keyword>
<comment type="pathway">
    <text evidence="2">Siderophore biosynthesis.</text>
</comment>
<keyword evidence="5" id="KW-0413">Isomerase</keyword>
<gene>
    <name evidence="8" type="ORF">HMPREF1541_08499</name>
</gene>
<evidence type="ECO:0000313" key="8">
    <source>
        <dbReference type="EMBL" id="ETN36222.1"/>
    </source>
</evidence>
<sequence>MGHLRPPPVTDTLITFPAPHILLVTLNRPKKHNSITHGMNWEFDALWQWFDEQPSLRVAVITGSGQKAFCAGSDLIEIEEAQKAKLLGGDGPELAKHAHPPSGFGGFSRRRGKKPVLAAVNGLALGGGFEIVLNCDITVASPKASFGLPEILVGVYAYGGGLPRLVQTVGLQAASEIALTGRRVSAKEALDLRLIGKIAMSPETVLEETLELAKKLAANSPDGIIVTRAALREAWETASVERAFQITHDQMYDKLMKSENSKEGLAAFREKRSAKWTDSKL</sequence>
<evidence type="ECO:0008006" key="10">
    <source>
        <dbReference type="Google" id="ProtNLM"/>
    </source>
</evidence>
<dbReference type="PANTHER" id="PTHR11941:SF68">
    <property type="entry name" value="CARNITINYL-COA DEHYDRATASE"/>
    <property type="match status" value="1"/>
</dbReference>
<evidence type="ECO:0000256" key="3">
    <source>
        <dbReference type="ARBA" id="ARBA00005254"/>
    </source>
</evidence>
<dbReference type="FunFam" id="3.90.226.10:FF:000074">
    <property type="entry name" value="Enoyl-CoA hydratase (AFU_orthologue AFUA_2G10650)"/>
    <property type="match status" value="1"/>
</dbReference>
<dbReference type="RefSeq" id="XP_008721040.1">
    <property type="nucleotide sequence ID" value="XM_008722818.1"/>
</dbReference>
<evidence type="ECO:0000313" key="9">
    <source>
        <dbReference type="Proteomes" id="UP000030752"/>
    </source>
</evidence>
<dbReference type="PROSITE" id="PS00166">
    <property type="entry name" value="ENOYL_COA_HYDRATASE"/>
    <property type="match status" value="1"/>
</dbReference>
<evidence type="ECO:0000256" key="7">
    <source>
        <dbReference type="RuleBase" id="RU003707"/>
    </source>
</evidence>
<dbReference type="Pfam" id="PF00378">
    <property type="entry name" value="ECH_1"/>
    <property type="match status" value="1"/>
</dbReference>
<dbReference type="GO" id="GO:0016829">
    <property type="term" value="F:lyase activity"/>
    <property type="evidence" value="ECO:0007669"/>
    <property type="project" value="UniProtKB-KW"/>
</dbReference>
<dbReference type="InterPro" id="IPR018376">
    <property type="entry name" value="Enoyl-CoA_hyd/isom_CS"/>
</dbReference>
<evidence type="ECO:0000256" key="6">
    <source>
        <dbReference type="ARBA" id="ARBA00023239"/>
    </source>
</evidence>
<dbReference type="Proteomes" id="UP000030752">
    <property type="component" value="Unassembled WGS sequence"/>
</dbReference>
<evidence type="ECO:0000256" key="5">
    <source>
        <dbReference type="ARBA" id="ARBA00023235"/>
    </source>
</evidence>
<comment type="subcellular location">
    <subcellularLocation>
        <location evidence="1">Peroxisome</location>
    </subcellularLocation>
</comment>
<dbReference type="GeneID" id="19975838"/>
<reference evidence="8 9" key="1">
    <citation type="submission" date="2013-03" db="EMBL/GenBank/DDBJ databases">
        <title>The Genome Sequence of Phialophora europaea CBS 101466.</title>
        <authorList>
            <consortium name="The Broad Institute Genomics Platform"/>
            <person name="Cuomo C."/>
            <person name="de Hoog S."/>
            <person name="Gorbushina A."/>
            <person name="Walker B."/>
            <person name="Young S.K."/>
            <person name="Zeng Q."/>
            <person name="Gargeya S."/>
            <person name="Fitzgerald M."/>
            <person name="Haas B."/>
            <person name="Abouelleil A."/>
            <person name="Allen A.W."/>
            <person name="Alvarado L."/>
            <person name="Arachchi H.M."/>
            <person name="Berlin A.M."/>
            <person name="Chapman S.B."/>
            <person name="Gainer-Dewar J."/>
            <person name="Goldberg J."/>
            <person name="Griggs A."/>
            <person name="Gujja S."/>
            <person name="Hansen M."/>
            <person name="Howarth C."/>
            <person name="Imamovic A."/>
            <person name="Ireland A."/>
            <person name="Larimer J."/>
            <person name="McCowan C."/>
            <person name="Murphy C."/>
            <person name="Pearson M."/>
            <person name="Poon T.W."/>
            <person name="Priest M."/>
            <person name="Roberts A."/>
            <person name="Saif S."/>
            <person name="Shea T."/>
            <person name="Sisk P."/>
            <person name="Sykes S."/>
            <person name="Wortman J."/>
            <person name="Nusbaum C."/>
            <person name="Birren B."/>
        </authorList>
    </citation>
    <scope>NUCLEOTIDE SEQUENCE [LARGE SCALE GENOMIC DNA]</scope>
    <source>
        <strain evidence="8 9">CBS 101466</strain>
    </source>
</reference>
<dbReference type="AlphaFoldDB" id="W2RI77"/>
<dbReference type="OrthoDB" id="2139957at2759"/>
<evidence type="ECO:0000256" key="4">
    <source>
        <dbReference type="ARBA" id="ARBA00023140"/>
    </source>
</evidence>
<dbReference type="HOGENOM" id="CLU_009834_7_6_1"/>
<dbReference type="eggNOG" id="KOG1680">
    <property type="taxonomic scope" value="Eukaryota"/>
</dbReference>
<dbReference type="GO" id="GO:0005739">
    <property type="term" value="C:mitochondrion"/>
    <property type="evidence" value="ECO:0007669"/>
    <property type="project" value="TreeGrafter"/>
</dbReference>
<dbReference type="SUPFAM" id="SSF52096">
    <property type="entry name" value="ClpP/crotonase"/>
    <property type="match status" value="1"/>
</dbReference>
<dbReference type="GO" id="GO:0016853">
    <property type="term" value="F:isomerase activity"/>
    <property type="evidence" value="ECO:0007669"/>
    <property type="project" value="UniProtKB-KW"/>
</dbReference>
<comment type="similarity">
    <text evidence="3 7">Belongs to the enoyl-CoA hydratase/isomerase family.</text>
</comment>
<protein>
    <recommendedName>
        <fullName evidence="10">Enoyl-CoA hydratase</fullName>
    </recommendedName>
</protein>
<dbReference type="GO" id="GO:0006635">
    <property type="term" value="P:fatty acid beta-oxidation"/>
    <property type="evidence" value="ECO:0007669"/>
    <property type="project" value="TreeGrafter"/>
</dbReference>
<dbReference type="PANTHER" id="PTHR11941">
    <property type="entry name" value="ENOYL-COA HYDRATASE-RELATED"/>
    <property type="match status" value="1"/>
</dbReference>
<evidence type="ECO:0000256" key="2">
    <source>
        <dbReference type="ARBA" id="ARBA00004924"/>
    </source>
</evidence>
<keyword evidence="6" id="KW-0456">Lyase</keyword>
<dbReference type="InterPro" id="IPR029045">
    <property type="entry name" value="ClpP/crotonase-like_dom_sf"/>
</dbReference>
<evidence type="ECO:0000256" key="1">
    <source>
        <dbReference type="ARBA" id="ARBA00004275"/>
    </source>
</evidence>
<dbReference type="InParanoid" id="W2RI77"/>
<proteinExistence type="inferred from homology"/>
<dbReference type="VEuPathDB" id="FungiDB:HMPREF1541_08499"/>
<dbReference type="CDD" id="cd06558">
    <property type="entry name" value="crotonase-like"/>
    <property type="match status" value="1"/>
</dbReference>
<dbReference type="InterPro" id="IPR001753">
    <property type="entry name" value="Enoyl-CoA_hydra/iso"/>
</dbReference>
<accession>W2RI77</accession>
<name>W2RI77_CYPE1</name>
<dbReference type="EMBL" id="KB822725">
    <property type="protein sequence ID" value="ETN36222.1"/>
    <property type="molecule type" value="Genomic_DNA"/>
</dbReference>
<dbReference type="GO" id="GO:0005777">
    <property type="term" value="C:peroxisome"/>
    <property type="evidence" value="ECO:0007669"/>
    <property type="project" value="UniProtKB-SubCell"/>
</dbReference>
<dbReference type="Gene3D" id="3.90.226.10">
    <property type="entry name" value="2-enoyl-CoA Hydratase, Chain A, domain 1"/>
    <property type="match status" value="1"/>
</dbReference>
<organism evidence="8 9">
    <name type="scientific">Cyphellophora europaea (strain CBS 101466)</name>
    <name type="common">Phialophora europaea</name>
    <dbReference type="NCBI Taxonomy" id="1220924"/>
    <lineage>
        <taxon>Eukaryota</taxon>
        <taxon>Fungi</taxon>
        <taxon>Dikarya</taxon>
        <taxon>Ascomycota</taxon>
        <taxon>Pezizomycotina</taxon>
        <taxon>Eurotiomycetes</taxon>
        <taxon>Chaetothyriomycetidae</taxon>
        <taxon>Chaetothyriales</taxon>
        <taxon>Cyphellophoraceae</taxon>
        <taxon>Cyphellophora</taxon>
    </lineage>
</organism>
<keyword evidence="9" id="KW-1185">Reference proteome</keyword>